<gene>
    <name evidence="1" type="ORF">Slin15195_G018020</name>
</gene>
<name>A0A9Q9EGP6_9PEZI</name>
<evidence type="ECO:0000313" key="2">
    <source>
        <dbReference type="Proteomes" id="UP001056384"/>
    </source>
</evidence>
<dbReference type="AlphaFoldDB" id="A0A9Q9EGP6"/>
<protein>
    <submittedName>
        <fullName evidence="1">Uncharacterized protein</fullName>
    </submittedName>
</protein>
<evidence type="ECO:0000313" key="1">
    <source>
        <dbReference type="EMBL" id="USW48483.1"/>
    </source>
</evidence>
<dbReference type="EMBL" id="CP099418">
    <property type="protein sequence ID" value="USW48483.1"/>
    <property type="molecule type" value="Genomic_DNA"/>
</dbReference>
<keyword evidence="2" id="KW-1185">Reference proteome</keyword>
<dbReference type="OrthoDB" id="3623597at2759"/>
<organism evidence="1 2">
    <name type="scientific">Septoria linicola</name>
    <dbReference type="NCBI Taxonomy" id="215465"/>
    <lineage>
        <taxon>Eukaryota</taxon>
        <taxon>Fungi</taxon>
        <taxon>Dikarya</taxon>
        <taxon>Ascomycota</taxon>
        <taxon>Pezizomycotina</taxon>
        <taxon>Dothideomycetes</taxon>
        <taxon>Dothideomycetidae</taxon>
        <taxon>Mycosphaerellales</taxon>
        <taxon>Mycosphaerellaceae</taxon>
        <taxon>Septoria</taxon>
    </lineage>
</organism>
<reference evidence="1" key="1">
    <citation type="submission" date="2022-06" db="EMBL/GenBank/DDBJ databases">
        <title>Complete genome sequences of two strains of the flax pathogen Septoria linicola.</title>
        <authorList>
            <person name="Lapalu N."/>
            <person name="Simon A."/>
            <person name="Demenou B."/>
            <person name="Paumier D."/>
            <person name="Guillot M.-P."/>
            <person name="Gout L."/>
            <person name="Valade R."/>
        </authorList>
    </citation>
    <scope>NUCLEOTIDE SEQUENCE</scope>
    <source>
        <strain evidence="1">SE15195</strain>
    </source>
</reference>
<sequence>MTIIDNNGRKLTRTLDYQEGSGIHSNKAYTVLTAQVDRYQKVHKGLEHAQPTGPKKTKLFCDGGYWIQQNADSPAKDKDGKTIRESVIALAEWEQMHGRDFSDFWYFWFDVDYDTGDEKRYLVLERERAQPISSTEQYPFPKGSNGQPNPCADGNYAEVMRAVEPTIGSGTEAWHIGDHIIMCPAGYADWKWPNDPEDMDRMKKQREHTDSQEGELLDDMGVVGGTFAHEIIHVLLPENSEDGRPWFPKRAGDKYSGEKDPSFPDYKTGFSQARVGDHNTFGAMLSISVAMYGIAEPMISFAEVRTIYPPESMMWFARTAWLTVVGGQNWRLGQCYPWGGVDSFETPTTEISEPWDRSKGKRQVYSAILGGNISNISAVDYSFVAGPALIAPVA</sequence>
<dbReference type="Proteomes" id="UP001056384">
    <property type="component" value="Chromosome 1"/>
</dbReference>
<proteinExistence type="predicted"/>
<accession>A0A9Q9EGP6</accession>